<name>A0A9Q9IH07_9ACTN</name>
<dbReference type="Proteomes" id="UP001058003">
    <property type="component" value="Chromosome"/>
</dbReference>
<evidence type="ECO:0000313" key="2">
    <source>
        <dbReference type="Proteomes" id="UP001058003"/>
    </source>
</evidence>
<dbReference type="EMBL" id="CP073767">
    <property type="protein sequence ID" value="UWZ55416.1"/>
    <property type="molecule type" value="Genomic_DNA"/>
</dbReference>
<keyword evidence="2" id="KW-1185">Reference proteome</keyword>
<reference evidence="1" key="1">
    <citation type="submission" date="2021-04" db="EMBL/GenBank/DDBJ databases">
        <title>Dactylosporangium aurantiacum NRRL B-8018 full assembly.</title>
        <authorList>
            <person name="Hartkoorn R.C."/>
            <person name="Beaudoing E."/>
            <person name="Hot D."/>
        </authorList>
    </citation>
    <scope>NUCLEOTIDE SEQUENCE</scope>
    <source>
        <strain evidence="1">NRRL B-8018</strain>
    </source>
</reference>
<dbReference type="Gene3D" id="1.20.140.160">
    <property type="match status" value="1"/>
</dbReference>
<dbReference type="KEGG" id="daur:Daura_04005"/>
<dbReference type="AlphaFoldDB" id="A0A9Q9IH07"/>
<evidence type="ECO:0000313" key="1">
    <source>
        <dbReference type="EMBL" id="UWZ55416.1"/>
    </source>
</evidence>
<accession>A0A9Q9IH07</accession>
<sequence length="205" mass="23033">MTRYARRASEWWRAFEARRQAVLIDEIQPHISAARRLAYLLYGDWFAADAALGRVVRRLVLPWRRWSHRGVDVDTMLGDDLVRRYMVERGSRSADRWRWLPRRRVQVTRTQEDPVVAQPLLLATLEELTARQRAVLVCRHYRGMGPAVTAGLLGSSEVDVAADLMAASGIVTTAFHPHAAGPGKTEPVILTGEVVEESGVAGGRR</sequence>
<protein>
    <submittedName>
        <fullName evidence="1">Uncharacterized protein</fullName>
    </submittedName>
</protein>
<dbReference type="RefSeq" id="WP_033367482.1">
    <property type="nucleotide sequence ID" value="NZ_CP073767.1"/>
</dbReference>
<gene>
    <name evidence="1" type="ORF">Daura_04005</name>
</gene>
<organism evidence="1 2">
    <name type="scientific">Dactylosporangium aurantiacum</name>
    <dbReference type="NCBI Taxonomy" id="35754"/>
    <lineage>
        <taxon>Bacteria</taxon>
        <taxon>Bacillati</taxon>
        <taxon>Actinomycetota</taxon>
        <taxon>Actinomycetes</taxon>
        <taxon>Micromonosporales</taxon>
        <taxon>Micromonosporaceae</taxon>
        <taxon>Dactylosporangium</taxon>
    </lineage>
</organism>
<proteinExistence type="predicted"/>